<dbReference type="Proteomes" id="UP001239111">
    <property type="component" value="Chromosome 4"/>
</dbReference>
<sequence length="365" mass="42073">MDCSDISDNIPGMLMKWFKSNSKIKRVQPDLYLSTREMKNAAYVGPKNWSDLQYLDPLRSTYIIIHGYRSSGKKPWVQDLKDKILEWANLNVIIVDWEKDSNSWNYVNAAFGTQTVGLEVYKLLLDIRSQIEMRHATQEVQFWSSLYFVGHSLGAHISARISNLLREDYFWRIKRITGLDPAKPCFQNVDFSFKLDHTDAEFVDIIHTQAGNHRRFNLGLREDLGHMDFYVNGGVVQPACIKTGRILEEEICSHKLARSYFIESIAGSLSKRCEFMSFNWNGSHTHAMENFDLMRMNGSCQDCPRMGIDAPAHYYPGRYMVFTGAETPYCKIEDKDVNKLQAALQEGVKEISPKRYSDLVEETMG</sequence>
<evidence type="ECO:0000313" key="2">
    <source>
        <dbReference type="Proteomes" id="UP001239111"/>
    </source>
</evidence>
<protein>
    <submittedName>
        <fullName evidence="1">Uncharacterized protein</fullName>
    </submittedName>
</protein>
<name>A0ACC2N739_9HYME</name>
<keyword evidence="2" id="KW-1185">Reference proteome</keyword>
<organism evidence="1 2">
    <name type="scientific">Eretmocerus hayati</name>
    <dbReference type="NCBI Taxonomy" id="131215"/>
    <lineage>
        <taxon>Eukaryota</taxon>
        <taxon>Metazoa</taxon>
        <taxon>Ecdysozoa</taxon>
        <taxon>Arthropoda</taxon>
        <taxon>Hexapoda</taxon>
        <taxon>Insecta</taxon>
        <taxon>Pterygota</taxon>
        <taxon>Neoptera</taxon>
        <taxon>Endopterygota</taxon>
        <taxon>Hymenoptera</taxon>
        <taxon>Apocrita</taxon>
        <taxon>Proctotrupomorpha</taxon>
        <taxon>Chalcidoidea</taxon>
        <taxon>Aphelinidae</taxon>
        <taxon>Aphelininae</taxon>
        <taxon>Eretmocerus</taxon>
    </lineage>
</organism>
<evidence type="ECO:0000313" key="1">
    <source>
        <dbReference type="EMBL" id="KAJ8666953.1"/>
    </source>
</evidence>
<proteinExistence type="predicted"/>
<gene>
    <name evidence="1" type="ORF">QAD02_008615</name>
</gene>
<accession>A0ACC2N739</accession>
<reference evidence="1" key="1">
    <citation type="submission" date="2023-04" db="EMBL/GenBank/DDBJ databases">
        <title>A chromosome-level genome assembly of the parasitoid wasp Eretmocerus hayati.</title>
        <authorList>
            <person name="Zhong Y."/>
            <person name="Liu S."/>
            <person name="Liu Y."/>
        </authorList>
    </citation>
    <scope>NUCLEOTIDE SEQUENCE</scope>
    <source>
        <strain evidence="1">ZJU_SS_LIU_2023</strain>
    </source>
</reference>
<dbReference type="EMBL" id="CM056744">
    <property type="protein sequence ID" value="KAJ8666953.1"/>
    <property type="molecule type" value="Genomic_DNA"/>
</dbReference>
<comment type="caution">
    <text evidence="1">The sequence shown here is derived from an EMBL/GenBank/DDBJ whole genome shotgun (WGS) entry which is preliminary data.</text>
</comment>